<reference evidence="2" key="1">
    <citation type="submission" date="2023-12" db="EMBL/GenBank/DDBJ databases">
        <title>Genome assembly of Anisodus tanguticus.</title>
        <authorList>
            <person name="Wang Y.-J."/>
        </authorList>
    </citation>
    <scope>NUCLEOTIDE SEQUENCE</scope>
    <source>
        <strain evidence="2">KB-2021</strain>
        <tissue evidence="2">Leaf</tissue>
    </source>
</reference>
<comment type="function">
    <text evidence="1">Putative transcription activator involved in regulating light control of development.</text>
</comment>
<comment type="caution">
    <text evidence="2">The sequence shown here is derived from an EMBL/GenBank/DDBJ whole genome shotgun (WGS) entry which is preliminary data.</text>
</comment>
<dbReference type="AlphaFoldDB" id="A0AAE1VID7"/>
<keyword evidence="1" id="KW-0539">Nucleus</keyword>
<dbReference type="PANTHER" id="PTHR31669">
    <property type="entry name" value="PROTEIN FAR1-RELATED SEQUENCE 10-RELATED"/>
    <property type="match status" value="1"/>
</dbReference>
<evidence type="ECO:0000313" key="2">
    <source>
        <dbReference type="EMBL" id="KAK4370177.1"/>
    </source>
</evidence>
<accession>A0AAE1VID7</accession>
<keyword evidence="1" id="KW-0479">Metal-binding</keyword>
<comment type="similarity">
    <text evidence="1">Belongs to the FHY3/FAR1 family.</text>
</comment>
<dbReference type="EMBL" id="JAVYJV010000005">
    <property type="protein sequence ID" value="KAK4370177.1"/>
    <property type="molecule type" value="Genomic_DNA"/>
</dbReference>
<dbReference type="Proteomes" id="UP001291623">
    <property type="component" value="Unassembled WGS sequence"/>
</dbReference>
<keyword evidence="3" id="KW-1185">Reference proteome</keyword>
<sequence length="340" mass="40192">MDLNEDHIRIAVYGYLGLTSEDNLINEYNEFNTDSVGSHNGEDDTHMDGQYEETYAYNRESDKVYSYERILAGPMRDQFFKFSESEAQLQAAFTRRMFEIFQCELKRLFHCDLSLVYNKPFVDRVEKYDITDASIKNDLYGNQFVFRVKHTLYSEHFECNCKSFESKWIVCFILKVMAYKKTKLFNERYFLIRWRKGVVRHRLKKFFLRGYLHMMDEYKKYKELMTNFNEACNISLDNYIRVQFASSRLLDFLNDLSNFDHDMIQEVTQNGLTLSGNNGNDHIPNPTPNLVPNGGNYHISNPILNGPSPNFFDPGVHHSRGRPKEIRYKPPIEVLYSSFE</sequence>
<evidence type="ECO:0000313" key="3">
    <source>
        <dbReference type="Proteomes" id="UP001291623"/>
    </source>
</evidence>
<evidence type="ECO:0000256" key="1">
    <source>
        <dbReference type="RuleBase" id="RU367018"/>
    </source>
</evidence>
<dbReference type="GO" id="GO:0005634">
    <property type="term" value="C:nucleus"/>
    <property type="evidence" value="ECO:0007669"/>
    <property type="project" value="UniProtKB-SubCell"/>
</dbReference>
<dbReference type="GO" id="GO:0008270">
    <property type="term" value="F:zinc ion binding"/>
    <property type="evidence" value="ECO:0007669"/>
    <property type="project" value="UniProtKB-UniRule"/>
</dbReference>
<keyword evidence="1" id="KW-0862">Zinc</keyword>
<proteinExistence type="inferred from homology"/>
<name>A0AAE1VID7_9SOLA</name>
<protein>
    <recommendedName>
        <fullName evidence="1">Protein FAR1-RELATED SEQUENCE</fullName>
    </recommendedName>
</protein>
<dbReference type="InterPro" id="IPR031052">
    <property type="entry name" value="FHY3/FAR1"/>
</dbReference>
<keyword evidence="1" id="KW-0863">Zinc-finger</keyword>
<dbReference type="GO" id="GO:0006355">
    <property type="term" value="P:regulation of DNA-templated transcription"/>
    <property type="evidence" value="ECO:0007669"/>
    <property type="project" value="UniProtKB-UniRule"/>
</dbReference>
<dbReference type="PANTHER" id="PTHR31669:SF283">
    <property type="entry name" value="PROTEIN FAR1-RELATED SEQUENCE"/>
    <property type="match status" value="1"/>
</dbReference>
<comment type="subcellular location">
    <subcellularLocation>
        <location evidence="1">Nucleus</location>
    </subcellularLocation>
</comment>
<gene>
    <name evidence="2" type="ORF">RND71_009652</name>
</gene>
<organism evidence="2 3">
    <name type="scientific">Anisodus tanguticus</name>
    <dbReference type="NCBI Taxonomy" id="243964"/>
    <lineage>
        <taxon>Eukaryota</taxon>
        <taxon>Viridiplantae</taxon>
        <taxon>Streptophyta</taxon>
        <taxon>Embryophyta</taxon>
        <taxon>Tracheophyta</taxon>
        <taxon>Spermatophyta</taxon>
        <taxon>Magnoliopsida</taxon>
        <taxon>eudicotyledons</taxon>
        <taxon>Gunneridae</taxon>
        <taxon>Pentapetalae</taxon>
        <taxon>asterids</taxon>
        <taxon>lamiids</taxon>
        <taxon>Solanales</taxon>
        <taxon>Solanaceae</taxon>
        <taxon>Solanoideae</taxon>
        <taxon>Hyoscyameae</taxon>
        <taxon>Anisodus</taxon>
    </lineage>
</organism>